<evidence type="ECO:0000256" key="1">
    <source>
        <dbReference type="SAM" id="MobiDB-lite"/>
    </source>
</evidence>
<feature type="compositionally biased region" description="Polar residues" evidence="1">
    <location>
        <begin position="37"/>
        <end position="47"/>
    </location>
</feature>
<comment type="caution">
    <text evidence="2">The sequence shown here is derived from an EMBL/GenBank/DDBJ whole genome shotgun (WGS) entry which is preliminary data.</text>
</comment>
<proteinExistence type="predicted"/>
<dbReference type="AlphaFoldDB" id="A0A922M1W7"/>
<dbReference type="Proteomes" id="UP000814243">
    <property type="component" value="Unassembled WGS sequence"/>
</dbReference>
<protein>
    <submittedName>
        <fullName evidence="2">Uncharacterized protein</fullName>
    </submittedName>
</protein>
<dbReference type="EMBL" id="JACEFF010000926">
    <property type="protein sequence ID" value="KAH9628207.1"/>
    <property type="molecule type" value="Genomic_DNA"/>
</dbReference>
<accession>A0A922M1W7</accession>
<reference evidence="2" key="1">
    <citation type="journal article" date="2021" name="G3 (Bethesda)">
        <title>Genome and transcriptome analysis of the beet armyworm Spodoptera exigua reveals targets for pest control. .</title>
        <authorList>
            <person name="Simon S."/>
            <person name="Breeschoten T."/>
            <person name="Jansen H.J."/>
            <person name="Dirks R.P."/>
            <person name="Schranz M.E."/>
            <person name="Ros V.I.D."/>
        </authorList>
    </citation>
    <scope>NUCLEOTIDE SEQUENCE</scope>
    <source>
        <strain evidence="2">TB_SE_WUR_2020</strain>
    </source>
</reference>
<gene>
    <name evidence="2" type="ORF">HF086_006838</name>
</gene>
<evidence type="ECO:0000313" key="2">
    <source>
        <dbReference type="EMBL" id="KAH9628207.1"/>
    </source>
</evidence>
<feature type="compositionally biased region" description="Gly residues" evidence="1">
    <location>
        <begin position="1"/>
        <end position="16"/>
    </location>
</feature>
<feature type="region of interest" description="Disordered" evidence="1">
    <location>
        <begin position="1"/>
        <end position="48"/>
    </location>
</feature>
<sequence>MSATGSGEGAAGGSGGAALQKVEPGAQLPPLARSKRSNTISVMSPTRRQGAAARGAAVAAAAPGAVGGGGGGLSPSFVFLQLYHNMSTYPITPPVPGETPAILNPLAERPLRVSGVQHERTIKNLDLVPPVETYKLGTLVSLDGAEADDQPHLFLNLEKGGKDGHYTYVWNDDIMQVRAGQPPAAGRGPARPHAARLAGAVPRGDGDAVLGQGPHV</sequence>
<organism evidence="2 3">
    <name type="scientific">Spodoptera exigua</name>
    <name type="common">Beet armyworm</name>
    <name type="synonym">Noctua fulgens</name>
    <dbReference type="NCBI Taxonomy" id="7107"/>
    <lineage>
        <taxon>Eukaryota</taxon>
        <taxon>Metazoa</taxon>
        <taxon>Ecdysozoa</taxon>
        <taxon>Arthropoda</taxon>
        <taxon>Hexapoda</taxon>
        <taxon>Insecta</taxon>
        <taxon>Pterygota</taxon>
        <taxon>Neoptera</taxon>
        <taxon>Endopterygota</taxon>
        <taxon>Lepidoptera</taxon>
        <taxon>Glossata</taxon>
        <taxon>Ditrysia</taxon>
        <taxon>Noctuoidea</taxon>
        <taxon>Noctuidae</taxon>
        <taxon>Amphipyrinae</taxon>
        <taxon>Spodoptera</taxon>
    </lineage>
</organism>
<evidence type="ECO:0000313" key="3">
    <source>
        <dbReference type="Proteomes" id="UP000814243"/>
    </source>
</evidence>
<name>A0A922M1W7_SPOEX</name>